<keyword evidence="1" id="KW-0723">Serine/threonine-protein kinase</keyword>
<dbReference type="PANTHER" id="PTHR35526">
    <property type="entry name" value="ANTI-SIGMA-F FACTOR RSBW-RELATED"/>
    <property type="match status" value="1"/>
</dbReference>
<dbReference type="OrthoDB" id="3867457at2"/>
<dbReference type="Gene3D" id="3.30.565.10">
    <property type="entry name" value="Histidine kinase-like ATPase, C-terminal domain"/>
    <property type="match status" value="1"/>
</dbReference>
<dbReference type="InterPro" id="IPR036890">
    <property type="entry name" value="HATPase_C_sf"/>
</dbReference>
<protein>
    <submittedName>
        <fullName evidence="3">Anti-sigma regulatory factor (Ser/Thr protein kinase)</fullName>
    </submittedName>
</protein>
<dbReference type="InterPro" id="IPR050267">
    <property type="entry name" value="Anti-sigma-factor_SerPK"/>
</dbReference>
<evidence type="ECO:0000259" key="2">
    <source>
        <dbReference type="Pfam" id="PF13581"/>
    </source>
</evidence>
<dbReference type="AlphaFoldDB" id="A0A1H1G0C9"/>
<proteinExistence type="predicted"/>
<keyword evidence="4" id="KW-1185">Reference proteome</keyword>
<evidence type="ECO:0000256" key="1">
    <source>
        <dbReference type="ARBA" id="ARBA00022527"/>
    </source>
</evidence>
<dbReference type="Pfam" id="PF13581">
    <property type="entry name" value="HATPase_c_2"/>
    <property type="match status" value="1"/>
</dbReference>
<reference evidence="3 4" key="1">
    <citation type="submission" date="2016-10" db="EMBL/GenBank/DDBJ databases">
        <authorList>
            <person name="de Groot N.N."/>
        </authorList>
    </citation>
    <scope>NUCLEOTIDE SEQUENCE [LARGE SCALE GENOMIC DNA]</scope>
    <source>
        <strain evidence="3 4">DSM 43794</strain>
    </source>
</reference>
<keyword evidence="3" id="KW-0418">Kinase</keyword>
<gene>
    <name evidence="3" type="ORF">SAMN04489764_3278</name>
</gene>
<dbReference type="InterPro" id="IPR003594">
    <property type="entry name" value="HATPase_dom"/>
</dbReference>
<dbReference type="STRING" id="35622.SAMN04489764_3278"/>
<sequence length="192" mass="20673">MHVHSPLHLHASLHHHAPVQSANAGAVLTHAQWTTLDWRPPVGWWPDAARDLLTGLSDPVDLASATYVLSPRPDSIQRSRAFAAGTLAGWGLSELRENVELVVSELATNALRHGLRLADRRPHASVRLSLIRRGHMVACAIADPGSAAPVLRHPGPLEPGGLGLHIVQSLSERWGWAPLAPYGKIVWAVIAA</sequence>
<name>A0A1H1G0C9_9ACTN</name>
<feature type="domain" description="Histidine kinase/HSP90-like ATPase" evidence="2">
    <location>
        <begin position="70"/>
        <end position="187"/>
    </location>
</feature>
<dbReference type="CDD" id="cd16936">
    <property type="entry name" value="HATPase_RsbW-like"/>
    <property type="match status" value="1"/>
</dbReference>
<dbReference type="GO" id="GO:0004674">
    <property type="term" value="F:protein serine/threonine kinase activity"/>
    <property type="evidence" value="ECO:0007669"/>
    <property type="project" value="UniProtKB-KW"/>
</dbReference>
<accession>A0A1H1G0C9</accession>
<organism evidence="3 4">
    <name type="scientific">Thermostaphylospora chromogena</name>
    <dbReference type="NCBI Taxonomy" id="35622"/>
    <lineage>
        <taxon>Bacteria</taxon>
        <taxon>Bacillati</taxon>
        <taxon>Actinomycetota</taxon>
        <taxon>Actinomycetes</taxon>
        <taxon>Streptosporangiales</taxon>
        <taxon>Thermomonosporaceae</taxon>
        <taxon>Thermostaphylospora</taxon>
    </lineage>
</organism>
<evidence type="ECO:0000313" key="3">
    <source>
        <dbReference type="EMBL" id="SDR06358.1"/>
    </source>
</evidence>
<dbReference type="Proteomes" id="UP000217103">
    <property type="component" value="Unassembled WGS sequence"/>
</dbReference>
<evidence type="ECO:0000313" key="4">
    <source>
        <dbReference type="Proteomes" id="UP000217103"/>
    </source>
</evidence>
<dbReference type="SUPFAM" id="SSF55874">
    <property type="entry name" value="ATPase domain of HSP90 chaperone/DNA topoisomerase II/histidine kinase"/>
    <property type="match status" value="1"/>
</dbReference>
<dbReference type="PANTHER" id="PTHR35526:SF3">
    <property type="entry name" value="ANTI-SIGMA-F FACTOR RSBW"/>
    <property type="match status" value="1"/>
</dbReference>
<dbReference type="EMBL" id="FNKK01000002">
    <property type="protein sequence ID" value="SDR06358.1"/>
    <property type="molecule type" value="Genomic_DNA"/>
</dbReference>
<keyword evidence="3" id="KW-0808">Transferase</keyword>